<proteinExistence type="predicted"/>
<organism evidence="3 4">
    <name type="scientific">Pedobacter alpinus</name>
    <dbReference type="NCBI Taxonomy" id="1590643"/>
    <lineage>
        <taxon>Bacteria</taxon>
        <taxon>Pseudomonadati</taxon>
        <taxon>Bacteroidota</taxon>
        <taxon>Sphingobacteriia</taxon>
        <taxon>Sphingobacteriales</taxon>
        <taxon>Sphingobacteriaceae</taxon>
        <taxon>Pedobacter</taxon>
    </lineage>
</organism>
<feature type="domain" description="BPL/LPL catalytic" evidence="2">
    <location>
        <begin position="10"/>
        <end position="191"/>
    </location>
</feature>
<dbReference type="PROSITE" id="PS51733">
    <property type="entry name" value="BPL_LPL_CATALYTIC"/>
    <property type="match status" value="1"/>
</dbReference>
<accession>A0ABW5TNF5</accession>
<gene>
    <name evidence="3" type="ORF">ACFSSE_01140</name>
</gene>
<dbReference type="Gene3D" id="3.30.930.10">
    <property type="entry name" value="Bira Bifunctional Protein, Domain 2"/>
    <property type="match status" value="1"/>
</dbReference>
<dbReference type="EC" id="6.3.4.15" evidence="3"/>
<dbReference type="Pfam" id="PF03099">
    <property type="entry name" value="BPL_LplA_LipB"/>
    <property type="match status" value="1"/>
</dbReference>
<keyword evidence="1 3" id="KW-0436">Ligase</keyword>
<comment type="caution">
    <text evidence="3">The sequence shown here is derived from an EMBL/GenBank/DDBJ whole genome shotgun (WGS) entry which is preliminary data.</text>
</comment>
<protein>
    <submittedName>
        <fullName evidence="3">Biotin--[acetyl-CoA-carboxylase] ligase</fullName>
        <ecNumber evidence="3">6.3.4.15</ecNumber>
    </submittedName>
</protein>
<reference evidence="4" key="1">
    <citation type="journal article" date="2019" name="Int. J. Syst. Evol. Microbiol.">
        <title>The Global Catalogue of Microorganisms (GCM) 10K type strain sequencing project: providing services to taxonomists for standard genome sequencing and annotation.</title>
        <authorList>
            <consortium name="The Broad Institute Genomics Platform"/>
            <consortium name="The Broad Institute Genome Sequencing Center for Infectious Disease"/>
            <person name="Wu L."/>
            <person name="Ma J."/>
        </authorList>
    </citation>
    <scope>NUCLEOTIDE SEQUENCE [LARGE SCALE GENOMIC DNA]</scope>
    <source>
        <strain evidence="4">KCTC 42456</strain>
    </source>
</reference>
<evidence type="ECO:0000256" key="1">
    <source>
        <dbReference type="ARBA" id="ARBA00022598"/>
    </source>
</evidence>
<dbReference type="EMBL" id="JBHULV010000008">
    <property type="protein sequence ID" value="MFD2730298.1"/>
    <property type="molecule type" value="Genomic_DNA"/>
</dbReference>
<keyword evidence="4" id="KW-1185">Reference proteome</keyword>
<name>A0ABW5TNF5_9SPHI</name>
<sequence>MQNNIFITLFVGQSLIKLSEVDSTNSYLKNLLSNSKPLPDGTVIMADHQYAGRGQSNNEWQTEYGKNLTFSIYLKPNFLRLNHQFNLNKAISLGINDCLTIIIGEGCKIKWPNDIYYENQKLGGVLIENITSGSNIKASIIGIGLNVNQIVFDKNLNNVTSISKILQKDYDLTLLLSQLCKYIESRYLQLKANKVAVIDNDYIQKLYRYNVAHNFEIAGVIEKATIKGISPIGKLQLDINQQIAEFDLKEVKFIFD</sequence>
<dbReference type="NCBIfam" id="TIGR00121">
    <property type="entry name" value="birA_ligase"/>
    <property type="match status" value="1"/>
</dbReference>
<dbReference type="InterPro" id="IPR045864">
    <property type="entry name" value="aa-tRNA-synth_II/BPL/LPL"/>
</dbReference>
<dbReference type="InterPro" id="IPR004408">
    <property type="entry name" value="Biotin_CoA_COase_ligase"/>
</dbReference>
<dbReference type="CDD" id="cd16442">
    <property type="entry name" value="BPL"/>
    <property type="match status" value="1"/>
</dbReference>
<evidence type="ECO:0000313" key="3">
    <source>
        <dbReference type="EMBL" id="MFD2730298.1"/>
    </source>
</evidence>
<dbReference type="SUPFAM" id="SSF55681">
    <property type="entry name" value="Class II aaRS and biotin synthetases"/>
    <property type="match status" value="1"/>
</dbReference>
<dbReference type="RefSeq" id="WP_379040986.1">
    <property type="nucleotide sequence ID" value="NZ_JBHSKW010000005.1"/>
</dbReference>
<evidence type="ECO:0000259" key="2">
    <source>
        <dbReference type="PROSITE" id="PS51733"/>
    </source>
</evidence>
<dbReference type="PANTHER" id="PTHR12835">
    <property type="entry name" value="BIOTIN PROTEIN LIGASE"/>
    <property type="match status" value="1"/>
</dbReference>
<evidence type="ECO:0000313" key="4">
    <source>
        <dbReference type="Proteomes" id="UP001597546"/>
    </source>
</evidence>
<dbReference type="PANTHER" id="PTHR12835:SF5">
    <property type="entry name" value="BIOTIN--PROTEIN LIGASE"/>
    <property type="match status" value="1"/>
</dbReference>
<dbReference type="InterPro" id="IPR004143">
    <property type="entry name" value="BPL_LPL_catalytic"/>
</dbReference>
<dbReference type="GO" id="GO:0004077">
    <property type="term" value="F:biotin--[biotin carboxyl-carrier protein] ligase activity"/>
    <property type="evidence" value="ECO:0007669"/>
    <property type="project" value="UniProtKB-EC"/>
</dbReference>
<dbReference type="Proteomes" id="UP001597546">
    <property type="component" value="Unassembled WGS sequence"/>
</dbReference>